<evidence type="ECO:0000313" key="1">
    <source>
        <dbReference type="EMBL" id="MET3571074.1"/>
    </source>
</evidence>
<name>A0ABV2FYY9_9FIRM</name>
<organism evidence="1 2">
    <name type="scientific">Enterocloster citroniae</name>
    <dbReference type="NCBI Taxonomy" id="358743"/>
    <lineage>
        <taxon>Bacteria</taxon>
        <taxon>Bacillati</taxon>
        <taxon>Bacillota</taxon>
        <taxon>Clostridia</taxon>
        <taxon>Lachnospirales</taxon>
        <taxon>Lachnospiraceae</taxon>
        <taxon>Enterocloster</taxon>
    </lineage>
</organism>
<sequence length="267" mass="29215">MYVYSYKRKEGGCPAGLWDGLGLEEQMGKKGTLPYVMAVTGAGGKTSFIRRLAWEGASLGRRVLVTTTTHMARPEHLGVFTQQVRDVKSMLDRESVAVAGRLTGEGKISSLEPDFYESICPEADLVLVEADGSKRLPLKVPRPGEPVIPGNTDMILCVSGLTALGFPAADKCCRLDFALEIMEEHGRRDYMDGGQWIIGLEDLGCLMLHGYLNPLRSRYMGIPVIPVFNQADTLKLAEVSLRLLREMNEDLGIALGGLHQDVSASLF</sequence>
<dbReference type="InterPro" id="IPR017587">
    <property type="entry name" value="YqeC"/>
</dbReference>
<reference evidence="1 2" key="1">
    <citation type="submission" date="2024-06" db="EMBL/GenBank/DDBJ databases">
        <title>Genomic Encyclopedia of Type Strains, Phase IV (KMG-IV): sequencing the most valuable type-strain genomes for metagenomic binning, comparative biology and taxonomic classification.</title>
        <authorList>
            <person name="Goeker M."/>
        </authorList>
    </citation>
    <scope>NUCLEOTIDE SEQUENCE [LARGE SCALE GENOMIC DNA]</scope>
    <source>
        <strain evidence="1 2">DSM 19261</strain>
    </source>
</reference>
<comment type="caution">
    <text evidence="1">The sequence shown here is derived from an EMBL/GenBank/DDBJ whole genome shotgun (WGS) entry which is preliminary data.</text>
</comment>
<dbReference type="Proteomes" id="UP001549200">
    <property type="component" value="Unassembled WGS sequence"/>
</dbReference>
<evidence type="ECO:0000313" key="2">
    <source>
        <dbReference type="Proteomes" id="UP001549200"/>
    </source>
</evidence>
<accession>A0ABV2FYY9</accession>
<gene>
    <name evidence="1" type="ORF">ABID13_002716</name>
</gene>
<protein>
    <submittedName>
        <fullName evidence="1">Xanthine dehydrogenase accessory factor</fullName>
    </submittedName>
</protein>
<keyword evidence="2" id="KW-1185">Reference proteome</keyword>
<proteinExistence type="predicted"/>
<dbReference type="Pfam" id="PF19842">
    <property type="entry name" value="YqeC"/>
    <property type="match status" value="1"/>
</dbReference>
<dbReference type="NCBIfam" id="TIGR03172">
    <property type="entry name" value="selenium cofactor biosynthesis protein YqeC"/>
    <property type="match status" value="1"/>
</dbReference>
<dbReference type="EMBL" id="JBEPLZ010000008">
    <property type="protein sequence ID" value="MET3571074.1"/>
    <property type="molecule type" value="Genomic_DNA"/>
</dbReference>